<feature type="compositionally biased region" description="Polar residues" evidence="1">
    <location>
        <begin position="1448"/>
        <end position="1464"/>
    </location>
</feature>
<feature type="compositionally biased region" description="Polar residues" evidence="1">
    <location>
        <begin position="800"/>
        <end position="809"/>
    </location>
</feature>
<feature type="compositionally biased region" description="Polar residues" evidence="1">
    <location>
        <begin position="3141"/>
        <end position="3150"/>
    </location>
</feature>
<feature type="compositionally biased region" description="Polar residues" evidence="1">
    <location>
        <begin position="861"/>
        <end position="882"/>
    </location>
</feature>
<feature type="compositionally biased region" description="Polar residues" evidence="1">
    <location>
        <begin position="913"/>
        <end position="922"/>
    </location>
</feature>
<feature type="compositionally biased region" description="Basic residues" evidence="1">
    <location>
        <begin position="3065"/>
        <end position="3081"/>
    </location>
</feature>
<feature type="compositionally biased region" description="Polar residues" evidence="1">
    <location>
        <begin position="1985"/>
        <end position="1999"/>
    </location>
</feature>
<dbReference type="InterPro" id="IPR008984">
    <property type="entry name" value="SMAD_FHA_dom_sf"/>
</dbReference>
<feature type="region of interest" description="Disordered" evidence="1">
    <location>
        <begin position="167"/>
        <end position="300"/>
    </location>
</feature>
<feature type="compositionally biased region" description="Polar residues" evidence="1">
    <location>
        <begin position="2151"/>
        <end position="2171"/>
    </location>
</feature>
<feature type="compositionally biased region" description="Polar residues" evidence="1">
    <location>
        <begin position="1220"/>
        <end position="1236"/>
    </location>
</feature>
<feature type="compositionally biased region" description="Polar residues" evidence="1">
    <location>
        <begin position="1788"/>
        <end position="1802"/>
    </location>
</feature>
<feature type="region of interest" description="Disordered" evidence="1">
    <location>
        <begin position="2676"/>
        <end position="3225"/>
    </location>
</feature>
<gene>
    <name evidence="2" type="ORF">PPYR_11173</name>
</gene>
<feature type="compositionally biased region" description="Polar residues" evidence="1">
    <location>
        <begin position="1068"/>
        <end position="1077"/>
    </location>
</feature>
<dbReference type="Proteomes" id="UP000327044">
    <property type="component" value="Unassembled WGS sequence"/>
</dbReference>
<feature type="compositionally biased region" description="Acidic residues" evidence="1">
    <location>
        <begin position="3002"/>
        <end position="3011"/>
    </location>
</feature>
<dbReference type="PANTHER" id="PTHR21603:SF16">
    <property type="entry name" value="CELL DIVISION CYCLE-ASSOCIATED PROTEIN 2"/>
    <property type="match status" value="1"/>
</dbReference>
<feature type="compositionally biased region" description="Polar residues" evidence="1">
    <location>
        <begin position="1529"/>
        <end position="1549"/>
    </location>
</feature>
<comment type="caution">
    <text evidence="2">The sequence shown here is derived from an EMBL/GenBank/DDBJ whole genome shotgun (WGS) entry which is preliminary data.</text>
</comment>
<feature type="compositionally biased region" description="Basic residues" evidence="1">
    <location>
        <begin position="1377"/>
        <end position="1386"/>
    </location>
</feature>
<feature type="compositionally biased region" description="Basic and acidic residues" evidence="1">
    <location>
        <begin position="3042"/>
        <end position="3051"/>
    </location>
</feature>
<proteinExistence type="predicted"/>
<evidence type="ECO:0008006" key="4">
    <source>
        <dbReference type="Google" id="ProtNLM"/>
    </source>
</evidence>
<protein>
    <recommendedName>
        <fullName evidence="4">FHA domain-containing protein</fullName>
    </recommendedName>
</protein>
<feature type="region of interest" description="Disordered" evidence="1">
    <location>
        <begin position="1168"/>
        <end position="1507"/>
    </location>
</feature>
<feature type="compositionally biased region" description="Basic and acidic residues" evidence="1">
    <location>
        <begin position="1137"/>
        <end position="1146"/>
    </location>
</feature>
<feature type="compositionally biased region" description="Polar residues" evidence="1">
    <location>
        <begin position="2191"/>
        <end position="2209"/>
    </location>
</feature>
<feature type="region of interest" description="Disordered" evidence="1">
    <location>
        <begin position="2041"/>
        <end position="2291"/>
    </location>
</feature>
<feature type="compositionally biased region" description="Basic and acidic residues" evidence="1">
    <location>
        <begin position="1325"/>
        <end position="1343"/>
    </location>
</feature>
<feature type="region of interest" description="Disordered" evidence="1">
    <location>
        <begin position="984"/>
        <end position="1156"/>
    </location>
</feature>
<feature type="compositionally biased region" description="Polar residues" evidence="1">
    <location>
        <begin position="2011"/>
        <end position="2023"/>
    </location>
</feature>
<feature type="region of interest" description="Disordered" evidence="1">
    <location>
        <begin position="1520"/>
        <end position="1828"/>
    </location>
</feature>
<feature type="compositionally biased region" description="Polar residues" evidence="1">
    <location>
        <begin position="3246"/>
        <end position="3255"/>
    </location>
</feature>
<feature type="compositionally biased region" description="Acidic residues" evidence="1">
    <location>
        <begin position="243"/>
        <end position="258"/>
    </location>
</feature>
<feature type="compositionally biased region" description="Polar residues" evidence="1">
    <location>
        <begin position="2784"/>
        <end position="2798"/>
    </location>
</feature>
<sequence length="3305" mass="364731">MTSYFGELHESSTNPEQKQIVIHPLQLGINVIGSDLNADIRLYGNRIVSSQCLVIVNEKKMATIASKTNLNSVEVNGKCLRKGKTDLLLPNTTITFGGTKLTYVNTNLSEQEVAQFRKSIAKPKIFTTPRHRASNCYNANVFRSAKPQQCNWKTDLFDVIPRPSPSRKNVLFDNVDGSPQSPNIKTIDDEKTKSEDTKAETKSVQPTVTKSVEKIMNIASRSRTSKRTTTTLEKEVPPQLLQDTDEIVNMEESPEEPDSSTRSPVTIGARHSSTPRVAKKSSPRKVSSPPSSARKIWDQSVCDTPSVVSHSFYSVSPDRVHSTEDDEDLSGISLLESLEKGQKTVGNQCQTLEEEDEEEFWEPVVCAEGEEADDSDESEVELKKLGDDEEQLFDVDPTSDIDIPYQDYGPYSDLNEPEILDASNLSPETALEAPSQSESCVSERKEAQSDETVPSSPCSVYCTPVLTRTRTPLRASTASVNDWEVMEITNPVIPSTSIKKISVNLLSPSKNVAIIQHTVQSTVPPTLSVTTPSGSTTTVPVIATPTSARKLTRSTIKSMIEHTPSKQNTPSAPSLKKHTAQDDTLSKSTDQSEYKCNYERDDTLPIDEKMAGGNVQSLTRSAKKLHTPISRADTSKESSLGADQELRKSTATTPAKQSTQLERSIRSGQKSGDQDHSAKSFVDQGSDIEMPDESLPVDRSTRSGKKLPESPFVLSDVSAESFESDESAGPEELAFSMEESSRVSSLKMKSHDSTNSVGKDAVKKSLASNYVSADEELDSEKDESASPKKLTRSVKKLQGDSPNFSNEPSTRVEKSISIDLTDVSAEEDIAEALSEPDGSMTSTPARQSLLPIRRSTRSVKKSTNSPTNLREQNSPNNLNLSNAKELPSPAVDDEELAESLPESDGEILDKSSTRTPASQSRLTRSAIKLQALDDGSDSTGEVSFENLHVTNDVPSSAKKSIGQVAVEVSCEELNQSLLESGIELQDESLMQTPDRKSIGSVNKSQVSSRSTDSEADSISQGDSQQSTTRTPTKKSPKSSGHESDGAVKGETPANRRKSSRSTKKSPPIHNSTDSKNCVVTKVNELLLVDDSAKEELSNVVETPAKLTAVEELNRSGDSVQGDPQESGTKTPSAKKPHGSEMEERSATRTPASQRKLTRSAKKLLVLHDSIDSVSITSDATSANDLSFIDEEEPGSSTRLIEKTPPKQTTPFRKTTRSAKKIQQSSHSTDGNNQEGRQSLDARTPSGNQKKSSAVEHDEIVNEALHESTDSNSESLPSVSDVTDVVELPLVDDSAIEKGQDDQSIPRTPAKQSATPVRLTTRSVKKLQESTRLASHEDTQERGTRTPSAGRSAKKPLKSIAIAELFEGGDEMTGTPGRQRKLTRSAKKLPVLHDSIDSVSISSDATSANELSHIDEEDLEEPGSNARLIEKTPAKQTTPFRKTTRSAKKVQQSSHSTDSNNQEGRQSLDARSPSGNQKKSSAVEHDEIVNEALHESTDSNSESLPSISDVTDVVELPLVDDSAIKKGQDDQSMPRTPAKQSATPVRLTTRSVKKLQESTRLASHEDTQESGTRTPSEGRSAKKPPMSIAVAELFKPGDEMTATPGNQRKLTRSAKKLPGLHDSETLPTSSEELPLVDDSAEEEPVSKVNQDDQLTLRTPAKQNATPVRRFTRSVKKLPESTQDLQDSHAKTPQILSAKKPLKSSAIKSGDEMEDGSATRTPANKRTLTRSAKKLPVLHDTNDSVPLIGESAKEESESKSRDGQDDKFIMKTPAKQNATPIRMPTRSARKTQQSNNQEGAQPNSIKLPKSVSDEELVKSDGEMEDESAITTPITRSVKKLPTLPDSIDSNYEVLEVKELSLIDEEELKEPVCNVPDEQSPGKQNLTPIRQTRSVKKSSDLNSNVNKPDDLESKPLASKESSDNEELDEVVIGTPAARETVANVLKLTRSMSKLSEENSSSGSKQTTPQALRLNPIEKSSKKSAMKTPLTNQMAPSPATLTRSMRKKLNFGEHTPTSNQNVTDSVSDFQDNENILCQESVDNFAGTTAGCDDENESLSKRKSSISNMPAVEDFLIAPMPEETKRKRSPDLLSPRDPKRRRKPTPQSPANDLTDVKGVKKMFATPKPQPSPKNDLSDVKKLLKTPQIRELPENESPIQNSSKKSAIKTPLTNQIAPSPVALTRSMRKKLNFGEHTPTSNQSDTNSVCDSQESENAPVPSVQGDIILSEESADTTTIRDGSPKSSISNLPAVDDFPIAPVSEESKRKRSPDLSTPRDPKRRRKPIPKSPANDLTDVRGVKKLLKTPKVQELPENDLRDVRGVRHLFEAKRVQSPKNDLTDVRGVKKMYATPKIQQPPKNDLGDVRGVKMVLKTPKVQKEPKNDLSDLRGVKRVLGTPQIQNEPENDLRDVRGVRHLFEGKQMRTPVNDLTNVRGVKQLYASPRARRSPRNDITDVKGVKKLLKTPRPQREPKNDLTDVRGVRGLFEPAVSRSPTNDLSDFKGVRKMFRTPSQKADKSMDLSGVANLFEDEFDRLIERKPMRQYPGKASPKKSPLTREHKPLFDSSKPMESPVEKWVEEQNLELLGKNLESSQILSEIQNKSVVNVFCNTSTPISKTSKENFAPHLLTPDREDGYDSEGSKRVRRLSAKLADHILGTNSRRQSSVEDSVETKNVAQLEDVVKESVHDQETQPFIDSSIKPNESKSESQVRTTRRREAKIAKIQKAETGSDLTDNQKKKEVDVGRPKRKRIESKAGDSGNNTDDNFVVPKRNLRRKAPDNRKDESVIELSDASNVSEAQVTSTRATRNRLNQKNKKLEVSDKKIEPKSQRSRRINQSNQEVDLPEQESSIQLVNLVDSKVETEPVQSRSTRARSAKQVNQDDTTDEDAKPALARNQKPEVISRAKTGRFAKIEHQEVNSTDDDSTIKAASTRKQKLVKKEEPMQPRSTRNKKAAVQLQPDSECEEIDDSTVKLRSTRRAKKEEVIAEPTQPRSTRNKKATAQRDSESEYREDETTDDDSTLKPRSTRRAKKEVTAEARSIRHKKAVVQKHSEPEHKEDETTEDDDLIAKPTSTRRAKKEAPTRNKKTVVPKDSEAETTDDDSTVKPRSTRRVKKDEVFVEPMQPRSTRNKRAVVKTNQELDTTDDDTTINPASTGSQKHPKSTRKINKKTVGEDTDERVVPTRSTRARAAANNNLESPEIEIKETRKRGRNQVDTEIVEKNGTAKKAKKSSKEIVEEAMIRTMGLLTSKEETATQQQQQHNNLSDRPESIISSKYGHGRQPSIRAKSKRPMPDPNELERRFTEVLVSIAFLL</sequence>
<dbReference type="GO" id="GO:0007088">
    <property type="term" value="P:regulation of mitotic nuclear division"/>
    <property type="evidence" value="ECO:0007669"/>
    <property type="project" value="TreeGrafter"/>
</dbReference>
<feature type="compositionally biased region" description="Polar residues" evidence="1">
    <location>
        <begin position="1878"/>
        <end position="1889"/>
    </location>
</feature>
<feature type="region of interest" description="Disordered" evidence="1">
    <location>
        <begin position="369"/>
        <end position="457"/>
    </location>
</feature>
<feature type="compositionally biased region" description="Basic and acidic residues" evidence="1">
    <location>
        <begin position="2727"/>
        <end position="2738"/>
    </location>
</feature>
<feature type="compositionally biased region" description="Polar residues" evidence="1">
    <location>
        <begin position="2827"/>
        <end position="2845"/>
    </location>
</feature>
<feature type="region of interest" description="Disordered" evidence="1">
    <location>
        <begin position="2536"/>
        <end position="2566"/>
    </location>
</feature>
<feature type="compositionally biased region" description="Polar residues" evidence="1">
    <location>
        <begin position="1646"/>
        <end position="1664"/>
    </location>
</feature>
<feature type="compositionally biased region" description="Acidic residues" evidence="1">
    <location>
        <begin position="1633"/>
        <end position="1642"/>
    </location>
</feature>
<feature type="compositionally biased region" description="Basic and acidic residues" evidence="1">
    <location>
        <begin position="1252"/>
        <end position="1268"/>
    </location>
</feature>
<feature type="compositionally biased region" description="Polar residues" evidence="1">
    <location>
        <begin position="1115"/>
        <end position="1131"/>
    </location>
</feature>
<feature type="region of interest" description="Disordered" evidence="1">
    <location>
        <begin position="1864"/>
        <end position="1935"/>
    </location>
</feature>
<evidence type="ECO:0000313" key="2">
    <source>
        <dbReference type="EMBL" id="KAB0794334.1"/>
    </source>
</evidence>
<dbReference type="GO" id="GO:0005694">
    <property type="term" value="C:chromosome"/>
    <property type="evidence" value="ECO:0007669"/>
    <property type="project" value="TreeGrafter"/>
</dbReference>
<feature type="compositionally biased region" description="Acidic residues" evidence="1">
    <location>
        <begin position="387"/>
        <end position="399"/>
    </location>
</feature>
<dbReference type="PANTHER" id="PTHR21603">
    <property type="entry name" value="ANTIGEN KI-67-LIKE PROTEIN"/>
    <property type="match status" value="1"/>
</dbReference>
<feature type="compositionally biased region" description="Basic residues" evidence="1">
    <location>
        <begin position="1054"/>
        <end position="1063"/>
    </location>
</feature>
<dbReference type="GO" id="GO:0051983">
    <property type="term" value="P:regulation of chromosome segregation"/>
    <property type="evidence" value="ECO:0007669"/>
    <property type="project" value="TreeGrafter"/>
</dbReference>
<feature type="compositionally biased region" description="Low complexity" evidence="1">
    <location>
        <begin position="284"/>
        <end position="294"/>
    </location>
</feature>
<organism evidence="2 3">
    <name type="scientific">Photinus pyralis</name>
    <name type="common">Common eastern firefly</name>
    <name type="synonym">Lampyris pyralis</name>
    <dbReference type="NCBI Taxonomy" id="7054"/>
    <lineage>
        <taxon>Eukaryota</taxon>
        <taxon>Metazoa</taxon>
        <taxon>Ecdysozoa</taxon>
        <taxon>Arthropoda</taxon>
        <taxon>Hexapoda</taxon>
        <taxon>Insecta</taxon>
        <taxon>Pterygota</taxon>
        <taxon>Neoptera</taxon>
        <taxon>Endopterygota</taxon>
        <taxon>Coleoptera</taxon>
        <taxon>Polyphaga</taxon>
        <taxon>Elateriformia</taxon>
        <taxon>Elateroidea</taxon>
        <taxon>Lampyridae</taxon>
        <taxon>Lampyrinae</taxon>
        <taxon>Photinus</taxon>
    </lineage>
</organism>
<feature type="compositionally biased region" description="Basic and acidic residues" evidence="1">
    <location>
        <begin position="2769"/>
        <end position="2778"/>
    </location>
</feature>
<feature type="compositionally biased region" description="Basic and acidic residues" evidence="1">
    <location>
        <begin position="579"/>
        <end position="610"/>
    </location>
</feature>
<feature type="region of interest" description="Disordered" evidence="1">
    <location>
        <begin position="2614"/>
        <end position="2634"/>
    </location>
</feature>
<feature type="compositionally biased region" description="Basic and acidic residues" evidence="1">
    <location>
        <begin position="1480"/>
        <end position="1496"/>
    </location>
</feature>
<feature type="compositionally biased region" description="Basic and acidic residues" evidence="1">
    <location>
        <begin position="1809"/>
        <end position="1819"/>
    </location>
</feature>
<feature type="compositionally biased region" description="Polar residues" evidence="1">
    <location>
        <begin position="1301"/>
        <end position="1321"/>
    </location>
</feature>
<keyword evidence="3" id="KW-1185">Reference proteome</keyword>
<feature type="compositionally biased region" description="Polar residues" evidence="1">
    <location>
        <begin position="2228"/>
        <end position="2243"/>
    </location>
</feature>
<feature type="compositionally biased region" description="Polar residues" evidence="1">
    <location>
        <begin position="1171"/>
        <end position="1184"/>
    </location>
</feature>
<feature type="compositionally biased region" description="Polar residues" evidence="1">
    <location>
        <begin position="1497"/>
        <end position="1507"/>
    </location>
</feature>
<feature type="compositionally biased region" description="Polar residues" evidence="1">
    <location>
        <begin position="2684"/>
        <end position="2694"/>
    </location>
</feature>
<dbReference type="GO" id="GO:0005634">
    <property type="term" value="C:nucleus"/>
    <property type="evidence" value="ECO:0007669"/>
    <property type="project" value="TreeGrafter"/>
</dbReference>
<feature type="compositionally biased region" description="Polar residues" evidence="1">
    <location>
        <begin position="649"/>
        <end position="671"/>
    </location>
</feature>
<evidence type="ECO:0000313" key="3">
    <source>
        <dbReference type="Proteomes" id="UP000327044"/>
    </source>
</evidence>
<reference evidence="2 3" key="1">
    <citation type="journal article" date="2018" name="Elife">
        <title>Firefly genomes illuminate parallel origins of bioluminescence in beetles.</title>
        <authorList>
            <person name="Fallon T.R."/>
            <person name="Lower S.E."/>
            <person name="Chang C.H."/>
            <person name="Bessho-Uehara M."/>
            <person name="Martin G.J."/>
            <person name="Bewick A.J."/>
            <person name="Behringer M."/>
            <person name="Debat H.J."/>
            <person name="Wong I."/>
            <person name="Day J.C."/>
            <person name="Suvorov A."/>
            <person name="Silva C.J."/>
            <person name="Stanger-Hall K.F."/>
            <person name="Hall D.W."/>
            <person name="Schmitz R.J."/>
            <person name="Nelson D.R."/>
            <person name="Lewis S.M."/>
            <person name="Shigenobu S."/>
            <person name="Bybee S.M."/>
            <person name="Larracuente A.M."/>
            <person name="Oba Y."/>
            <person name="Weng J.K."/>
        </authorList>
    </citation>
    <scope>NUCLEOTIDE SEQUENCE [LARGE SCALE GENOMIC DNA]</scope>
    <source>
        <strain evidence="2">1611_PpyrPB1</strain>
        <tissue evidence="2">Whole body</tissue>
    </source>
</reference>
<dbReference type="SUPFAM" id="SSF49879">
    <property type="entry name" value="SMAD/FHA domain"/>
    <property type="match status" value="1"/>
</dbReference>
<feature type="compositionally biased region" description="Basic and acidic residues" evidence="1">
    <location>
        <begin position="186"/>
        <end position="201"/>
    </location>
</feature>
<feature type="compositionally biased region" description="Polar residues" evidence="1">
    <location>
        <begin position="1269"/>
        <end position="1280"/>
    </location>
</feature>
<feature type="region of interest" description="Disordered" evidence="1">
    <location>
        <begin position="3240"/>
        <end position="3288"/>
    </location>
</feature>
<evidence type="ECO:0000256" key="1">
    <source>
        <dbReference type="SAM" id="MobiDB-lite"/>
    </source>
</evidence>
<feature type="compositionally biased region" description="Basic residues" evidence="1">
    <location>
        <begin position="3151"/>
        <end position="3161"/>
    </location>
</feature>
<feature type="compositionally biased region" description="Polar residues" evidence="1">
    <location>
        <begin position="999"/>
        <end position="1022"/>
    </location>
</feature>
<feature type="compositionally biased region" description="Basic and acidic residues" evidence="1">
    <location>
        <begin position="1749"/>
        <end position="1767"/>
    </location>
</feature>
<dbReference type="Gene3D" id="2.60.200.20">
    <property type="match status" value="1"/>
</dbReference>
<feature type="compositionally biased region" description="Acidic residues" evidence="1">
    <location>
        <begin position="369"/>
        <end position="379"/>
    </location>
</feature>
<feature type="region of interest" description="Disordered" evidence="1">
    <location>
        <begin position="559"/>
        <end position="922"/>
    </location>
</feature>
<feature type="compositionally biased region" description="Basic and acidic residues" evidence="1">
    <location>
        <begin position="1553"/>
        <end position="1566"/>
    </location>
</feature>
<name>A0A5N4AAK0_PHOPY</name>
<feature type="region of interest" description="Disordered" evidence="1">
    <location>
        <begin position="1949"/>
        <end position="2023"/>
    </location>
</feature>
<feature type="compositionally biased region" description="Basic and acidic residues" evidence="1">
    <location>
        <begin position="2622"/>
        <end position="2634"/>
    </location>
</feature>
<dbReference type="EMBL" id="VVIM01000008">
    <property type="protein sequence ID" value="KAB0794334.1"/>
    <property type="molecule type" value="Genomic_DNA"/>
</dbReference>
<feature type="compositionally biased region" description="Low complexity" evidence="1">
    <location>
        <begin position="1949"/>
        <end position="1961"/>
    </location>
</feature>
<accession>A0A5N4AAK0</accession>
<feature type="compositionally biased region" description="Basic and acidic residues" evidence="1">
    <location>
        <begin position="2808"/>
        <end position="2821"/>
    </location>
</feature>
<dbReference type="InParanoid" id="A0A5N4AAK0"/>
<feature type="compositionally biased region" description="Acidic residues" evidence="1">
    <location>
        <begin position="891"/>
        <end position="906"/>
    </location>
</feature>